<proteinExistence type="predicted"/>
<name>A0AAF0QZ03_SOLVR</name>
<reference evidence="1" key="1">
    <citation type="submission" date="2023-08" db="EMBL/GenBank/DDBJ databases">
        <title>A de novo genome assembly of Solanum verrucosum Schlechtendal, a Mexican diploid species geographically isolated from the other diploid A-genome species in potato relatives.</title>
        <authorList>
            <person name="Hosaka K."/>
        </authorList>
    </citation>
    <scope>NUCLEOTIDE SEQUENCE</scope>
    <source>
        <tissue evidence="1">Young leaves</tissue>
    </source>
</reference>
<dbReference type="AlphaFoldDB" id="A0AAF0QZ03"/>
<keyword evidence="2" id="KW-1185">Reference proteome</keyword>
<evidence type="ECO:0008006" key="3">
    <source>
        <dbReference type="Google" id="ProtNLM"/>
    </source>
</evidence>
<organism evidence="1 2">
    <name type="scientific">Solanum verrucosum</name>
    <dbReference type="NCBI Taxonomy" id="315347"/>
    <lineage>
        <taxon>Eukaryota</taxon>
        <taxon>Viridiplantae</taxon>
        <taxon>Streptophyta</taxon>
        <taxon>Embryophyta</taxon>
        <taxon>Tracheophyta</taxon>
        <taxon>Spermatophyta</taxon>
        <taxon>Magnoliopsida</taxon>
        <taxon>eudicotyledons</taxon>
        <taxon>Gunneridae</taxon>
        <taxon>Pentapetalae</taxon>
        <taxon>asterids</taxon>
        <taxon>lamiids</taxon>
        <taxon>Solanales</taxon>
        <taxon>Solanaceae</taxon>
        <taxon>Solanoideae</taxon>
        <taxon>Solaneae</taxon>
        <taxon>Solanum</taxon>
    </lineage>
</organism>
<dbReference type="EMBL" id="CP133617">
    <property type="protein sequence ID" value="WMV33089.1"/>
    <property type="molecule type" value="Genomic_DNA"/>
</dbReference>
<dbReference type="Proteomes" id="UP001234989">
    <property type="component" value="Chromosome 6"/>
</dbReference>
<protein>
    <recommendedName>
        <fullName evidence="3">Chromo domain-containing protein</fullName>
    </recommendedName>
</protein>
<accession>A0AAF0QZ03</accession>
<sequence length="46" mass="5446">MRPHGAISILARDVRLGSRSILVIKVQWRHRPVKEATWETEHEMRV</sequence>
<gene>
    <name evidence="1" type="ORF">MTR67_026474</name>
</gene>
<evidence type="ECO:0000313" key="2">
    <source>
        <dbReference type="Proteomes" id="UP001234989"/>
    </source>
</evidence>
<evidence type="ECO:0000313" key="1">
    <source>
        <dbReference type="EMBL" id="WMV33089.1"/>
    </source>
</evidence>